<comment type="caution">
    <text evidence="2">The sequence shown here is derived from an EMBL/GenBank/DDBJ whole genome shotgun (WGS) entry which is preliminary data.</text>
</comment>
<keyword evidence="1" id="KW-1133">Transmembrane helix</keyword>
<reference evidence="2" key="2">
    <citation type="journal article" date="2021" name="PeerJ">
        <title>Extensive microbial diversity within the chicken gut microbiome revealed by metagenomics and culture.</title>
        <authorList>
            <person name="Gilroy R."/>
            <person name="Ravi A."/>
            <person name="Getino M."/>
            <person name="Pursley I."/>
            <person name="Horton D.L."/>
            <person name="Alikhan N.F."/>
            <person name="Baker D."/>
            <person name="Gharbi K."/>
            <person name="Hall N."/>
            <person name="Watson M."/>
            <person name="Adriaenssens E.M."/>
            <person name="Foster-Nyarko E."/>
            <person name="Jarju S."/>
            <person name="Secka A."/>
            <person name="Antonio M."/>
            <person name="Oren A."/>
            <person name="Chaudhuri R.R."/>
            <person name="La Ragione R."/>
            <person name="Hildebrand F."/>
            <person name="Pallen M.J."/>
        </authorList>
    </citation>
    <scope>NUCLEOTIDE SEQUENCE</scope>
    <source>
        <strain evidence="2">10037</strain>
    </source>
</reference>
<evidence type="ECO:0000313" key="2">
    <source>
        <dbReference type="EMBL" id="MBO8466069.1"/>
    </source>
</evidence>
<keyword evidence="1" id="KW-0472">Membrane</keyword>
<proteinExistence type="predicted"/>
<feature type="transmembrane region" description="Helical" evidence="1">
    <location>
        <begin position="12"/>
        <end position="33"/>
    </location>
</feature>
<name>A0A9D9NAG1_9BACT</name>
<dbReference type="EMBL" id="JADIME010000093">
    <property type="protein sequence ID" value="MBO8466069.1"/>
    <property type="molecule type" value="Genomic_DNA"/>
</dbReference>
<gene>
    <name evidence="2" type="ORF">IAB93_08790</name>
</gene>
<evidence type="ECO:0000256" key="1">
    <source>
        <dbReference type="SAM" id="Phobius"/>
    </source>
</evidence>
<protein>
    <submittedName>
        <fullName evidence="2">Uncharacterized protein</fullName>
    </submittedName>
</protein>
<accession>A0A9D9NAG1</accession>
<dbReference type="AlphaFoldDB" id="A0A9D9NAG1"/>
<dbReference type="Proteomes" id="UP000823597">
    <property type="component" value="Unassembled WGS sequence"/>
</dbReference>
<sequence length="163" mass="18528">MRYFIRALKYFIYITILGTLLVILIAALQGVSLDINTLFVKGSDSVYTILGIFAAVSAIYPAIGYQKRSLSFNGDWNEIKPGIISLMNNCKFKLEHDTPGRLTFVSDGGITRFLRMYEDRITMDITGGVMLLEGHRRNLLRVMYEIEGYLKKMEEDKNSLPEG</sequence>
<feature type="transmembrane region" description="Helical" evidence="1">
    <location>
        <begin position="45"/>
        <end position="63"/>
    </location>
</feature>
<organism evidence="2 3">
    <name type="scientific">Candidatus Merdivivens pullistercoris</name>
    <dbReference type="NCBI Taxonomy" id="2840873"/>
    <lineage>
        <taxon>Bacteria</taxon>
        <taxon>Pseudomonadati</taxon>
        <taxon>Bacteroidota</taxon>
        <taxon>Bacteroidia</taxon>
        <taxon>Bacteroidales</taxon>
        <taxon>Muribaculaceae</taxon>
        <taxon>Muribaculaceae incertae sedis</taxon>
        <taxon>Candidatus Merdivivens</taxon>
    </lineage>
</organism>
<evidence type="ECO:0000313" key="3">
    <source>
        <dbReference type="Proteomes" id="UP000823597"/>
    </source>
</evidence>
<reference evidence="2" key="1">
    <citation type="submission" date="2020-10" db="EMBL/GenBank/DDBJ databases">
        <authorList>
            <person name="Gilroy R."/>
        </authorList>
    </citation>
    <scope>NUCLEOTIDE SEQUENCE</scope>
    <source>
        <strain evidence="2">10037</strain>
    </source>
</reference>
<keyword evidence="1" id="KW-0812">Transmembrane</keyword>